<sequence>MVANESGQIKINDIKSFESILQSEFRIKSGELEMYDAIALNEPQSASIAVAKNQLNQYVKTISIEGNATNLTLKGTYGVCKFVPSRNASDFDKKIDNAYSALSVIYSAHDIGMFVDPRSPEIDTTSTDISFTVFESPRHGKLTEFNDVHGLKDFKYEPDENFIGTEKIVLLVKGKEGRTDLDRPKGTPIEFKLVYYIKVTKEKYRDYLQLEKNGARIDNKYCPRIFWPISLSKVIINDLYKQTDFTNWKTTAKLNAMLANASGSLTNFSDLTACPRVAT</sequence>
<protein>
    <submittedName>
        <fullName evidence="1">Uncharacterized protein</fullName>
    </submittedName>
</protein>
<dbReference type="RefSeq" id="WP_186902698.1">
    <property type="nucleotide sequence ID" value="NZ_JACOGD010000002.1"/>
</dbReference>
<proteinExistence type="predicted"/>
<evidence type="ECO:0000313" key="2">
    <source>
        <dbReference type="Proteomes" id="UP000654304"/>
    </source>
</evidence>
<organism evidence="1 2">
    <name type="scientific">Undibacterium curvum</name>
    <dbReference type="NCBI Taxonomy" id="2762294"/>
    <lineage>
        <taxon>Bacteria</taxon>
        <taxon>Pseudomonadati</taxon>
        <taxon>Pseudomonadota</taxon>
        <taxon>Betaproteobacteria</taxon>
        <taxon>Burkholderiales</taxon>
        <taxon>Oxalobacteraceae</taxon>
        <taxon>Undibacterium</taxon>
    </lineage>
</organism>
<dbReference type="Proteomes" id="UP000654304">
    <property type="component" value="Unassembled WGS sequence"/>
</dbReference>
<evidence type="ECO:0000313" key="1">
    <source>
        <dbReference type="EMBL" id="MBC3930885.1"/>
    </source>
</evidence>
<name>A0ABR7A1U2_9BURK</name>
<accession>A0ABR7A1U2</accession>
<comment type="caution">
    <text evidence="1">The sequence shown here is derived from an EMBL/GenBank/DDBJ whole genome shotgun (WGS) entry which is preliminary data.</text>
</comment>
<dbReference type="EMBL" id="JACOGD010000002">
    <property type="protein sequence ID" value="MBC3930885.1"/>
    <property type="molecule type" value="Genomic_DNA"/>
</dbReference>
<keyword evidence="2" id="KW-1185">Reference proteome</keyword>
<gene>
    <name evidence="1" type="ORF">H8K43_04310</name>
</gene>
<reference evidence="1 2" key="1">
    <citation type="submission" date="2020-08" db="EMBL/GenBank/DDBJ databases">
        <title>Novel species isolated from subtropical streams in China.</title>
        <authorList>
            <person name="Lu H."/>
        </authorList>
    </citation>
    <scope>NUCLEOTIDE SEQUENCE [LARGE SCALE GENOMIC DNA]</scope>
    <source>
        <strain evidence="1 2">CY22W</strain>
    </source>
</reference>